<evidence type="ECO:0000256" key="1">
    <source>
        <dbReference type="ARBA" id="ARBA00022884"/>
    </source>
</evidence>
<dbReference type="InterPro" id="IPR045537">
    <property type="entry name" value="Lar7_xRRM"/>
</dbReference>
<reference evidence="5" key="1">
    <citation type="submission" date="2018-04" db="EMBL/GenBank/DDBJ databases">
        <title>Whole genome sequencing of Hypsizygus marmoreus.</title>
        <authorList>
            <person name="Choi I.-G."/>
            <person name="Min B."/>
            <person name="Kim J.-G."/>
            <person name="Kim S."/>
            <person name="Oh Y.-L."/>
            <person name="Kong W.-S."/>
            <person name="Park H."/>
            <person name="Jeong J."/>
            <person name="Song E.-S."/>
        </authorList>
    </citation>
    <scope>NUCLEOTIDE SEQUENCE [LARGE SCALE GENOMIC DNA]</scope>
    <source>
        <strain evidence="5">51987-8</strain>
    </source>
</reference>
<name>A0A369JN08_HYPMA</name>
<organism evidence="5 6">
    <name type="scientific">Hypsizygus marmoreus</name>
    <name type="common">White beech mushroom</name>
    <name type="synonym">Agaricus marmoreus</name>
    <dbReference type="NCBI Taxonomy" id="39966"/>
    <lineage>
        <taxon>Eukaryota</taxon>
        <taxon>Fungi</taxon>
        <taxon>Dikarya</taxon>
        <taxon>Basidiomycota</taxon>
        <taxon>Agaricomycotina</taxon>
        <taxon>Agaricomycetes</taxon>
        <taxon>Agaricomycetidae</taxon>
        <taxon>Agaricales</taxon>
        <taxon>Tricholomatineae</taxon>
        <taxon>Lyophyllaceae</taxon>
        <taxon>Hypsizygus</taxon>
    </lineage>
</organism>
<sequence>MAIREMSVQNNVISARVAENEKMSSTFAFVPRTLSKAARKPTKHVSQSSISRVLEKGPPEAKPTPETRPTKTKYSDEDYVILVQLALSDYALWSDPDLRRTMEWSSEPGPSTSSAQGNEGFIPLSHLLSRSKLLAPLNLGKSQTPIARALRLHAADVVEVRLLVSDPSASTWYGGRTEPKDVGAYEIRRKDWAQAATLPARDFSRSTWEKRIVYVESIPMQHRTIHSIAHFIYALLSDNPTSDAQQTRVQYITFPPHHQDKPGDKPTCKGFALIVFANLSDVDYLLKRWPWDRSARPECNKANAVEDDAWKFGFRTLPKARWDQLKEEYLVYRGRLVEEINATESLVPEPSALPRPIPRNVEATEDGASFALPMSTEEPEVMAPGIPMTSWSSPYPAGSLVFVRNIHPETNKTTLRKLFATAFAPAIMRGEVQGDGLDYVDFNKGMDSCHLRLATPMHARVLVDHFASHPVQQTQGLDDVGTAAGGTTHNAIVMELVLGKREEVYWEKVPEKVRRQAVQKAITLMQENAARDEGEREQGESGDTRTRKKRKH</sequence>
<feature type="region of interest" description="Disordered" evidence="3">
    <location>
        <begin position="38"/>
        <end position="72"/>
    </location>
</feature>
<feature type="domain" description="XRRM" evidence="4">
    <location>
        <begin position="394"/>
        <end position="549"/>
    </location>
</feature>
<evidence type="ECO:0000313" key="6">
    <source>
        <dbReference type="Proteomes" id="UP000076154"/>
    </source>
</evidence>
<dbReference type="PROSITE" id="PS51939">
    <property type="entry name" value="XRRM"/>
    <property type="match status" value="1"/>
</dbReference>
<evidence type="ECO:0000256" key="2">
    <source>
        <dbReference type="PROSITE-ProRule" id="PRU01288"/>
    </source>
</evidence>
<proteinExistence type="predicted"/>
<evidence type="ECO:0000259" key="4">
    <source>
        <dbReference type="PROSITE" id="PS51939"/>
    </source>
</evidence>
<dbReference type="GO" id="GO:0070034">
    <property type="term" value="F:telomerase RNA binding"/>
    <property type="evidence" value="ECO:0007669"/>
    <property type="project" value="InterPro"/>
</dbReference>
<dbReference type="AlphaFoldDB" id="A0A369JN08"/>
<feature type="compositionally biased region" description="Basic and acidic residues" evidence="3">
    <location>
        <begin position="529"/>
        <end position="545"/>
    </location>
</feature>
<keyword evidence="6" id="KW-1185">Reference proteome</keyword>
<dbReference type="EMBL" id="LUEZ02000071">
    <property type="protein sequence ID" value="RDB20166.1"/>
    <property type="molecule type" value="Genomic_DNA"/>
</dbReference>
<protein>
    <recommendedName>
        <fullName evidence="4">XRRM domain-containing protein</fullName>
    </recommendedName>
</protein>
<dbReference type="InParanoid" id="A0A369JN08"/>
<dbReference type="STRING" id="39966.A0A369JN08"/>
<evidence type="ECO:0000256" key="3">
    <source>
        <dbReference type="SAM" id="MobiDB-lite"/>
    </source>
</evidence>
<dbReference type="Gene3D" id="3.30.70.330">
    <property type="match status" value="1"/>
</dbReference>
<feature type="compositionally biased region" description="Basic and acidic residues" evidence="3">
    <location>
        <begin position="53"/>
        <end position="72"/>
    </location>
</feature>
<dbReference type="InterPro" id="IPR012677">
    <property type="entry name" value="Nucleotide-bd_a/b_plait_sf"/>
</dbReference>
<dbReference type="InterPro" id="IPR014886">
    <property type="entry name" value="La_xRRM"/>
</dbReference>
<dbReference type="GO" id="GO:1904868">
    <property type="term" value="P:telomerase catalytic core complex assembly"/>
    <property type="evidence" value="ECO:0007669"/>
    <property type="project" value="InterPro"/>
</dbReference>
<dbReference type="GO" id="GO:1990904">
    <property type="term" value="C:ribonucleoprotein complex"/>
    <property type="evidence" value="ECO:0007669"/>
    <property type="project" value="UniProtKB-UniRule"/>
</dbReference>
<dbReference type="OrthoDB" id="439993at2759"/>
<accession>A0A369JN08</accession>
<gene>
    <name evidence="5" type="ORF">Hypma_013020</name>
</gene>
<comment type="caution">
    <text evidence="5">The sequence shown here is derived from an EMBL/GenBank/DDBJ whole genome shotgun (WGS) entry which is preliminary data.</text>
</comment>
<feature type="region of interest" description="Disordered" evidence="3">
    <location>
        <begin position="525"/>
        <end position="552"/>
    </location>
</feature>
<dbReference type="Pfam" id="PF19977">
    <property type="entry name" value="xRRM"/>
    <property type="match status" value="1"/>
</dbReference>
<evidence type="ECO:0000313" key="5">
    <source>
        <dbReference type="EMBL" id="RDB20166.1"/>
    </source>
</evidence>
<keyword evidence="1 2" id="KW-0694">RNA-binding</keyword>
<dbReference type="Proteomes" id="UP000076154">
    <property type="component" value="Unassembled WGS sequence"/>
</dbReference>